<dbReference type="EMBL" id="ML743633">
    <property type="protein sequence ID" value="KAE8132417.1"/>
    <property type="molecule type" value="Genomic_DNA"/>
</dbReference>
<dbReference type="GeneID" id="43645138"/>
<evidence type="ECO:0000313" key="2">
    <source>
        <dbReference type="EMBL" id="KAE8132417.1"/>
    </source>
</evidence>
<feature type="compositionally biased region" description="Polar residues" evidence="1">
    <location>
        <begin position="25"/>
        <end position="43"/>
    </location>
</feature>
<sequence length="199" mass="22489">MEETSLPIQPLTPVRIPKASDRAESLSSMTPSGSLPTQPTQINGKPKRRGSLTNNNEYQAPLQKKAKLEEETASSAPVPAAGPLPSVLSLSAQTPGPRLLPSPIPRYRQRQRVGSFIQQPPPQRYPPILLAPFPFTHHPHEHNEEVYNELAHWYQQFRPQMWSLVASVMGIRWEQAEEIGWHMGWNEIMRRSSRPSTAH</sequence>
<protein>
    <submittedName>
        <fullName evidence="2">Uncharacterized protein</fullName>
    </submittedName>
</protein>
<evidence type="ECO:0000256" key="1">
    <source>
        <dbReference type="SAM" id="MobiDB-lite"/>
    </source>
</evidence>
<dbReference type="OrthoDB" id="4510469at2759"/>
<dbReference type="Proteomes" id="UP000325672">
    <property type="component" value="Unassembled WGS sequence"/>
</dbReference>
<feature type="region of interest" description="Disordered" evidence="1">
    <location>
        <begin position="1"/>
        <end position="104"/>
    </location>
</feature>
<reference evidence="2 3" key="1">
    <citation type="submission" date="2019-04" db="EMBL/GenBank/DDBJ databases">
        <title>Friends and foes A comparative genomics study of 23 Aspergillus species from section Flavi.</title>
        <authorList>
            <consortium name="DOE Joint Genome Institute"/>
            <person name="Kjaerbolling I."/>
            <person name="Vesth T."/>
            <person name="Frisvad J.C."/>
            <person name="Nybo J.L."/>
            <person name="Theobald S."/>
            <person name="Kildgaard S."/>
            <person name="Isbrandt T."/>
            <person name="Kuo A."/>
            <person name="Sato A."/>
            <person name="Lyhne E.K."/>
            <person name="Kogle M.E."/>
            <person name="Wiebenga A."/>
            <person name="Kun R.S."/>
            <person name="Lubbers R.J."/>
            <person name="Makela M.R."/>
            <person name="Barry K."/>
            <person name="Chovatia M."/>
            <person name="Clum A."/>
            <person name="Daum C."/>
            <person name="Haridas S."/>
            <person name="He G."/>
            <person name="LaButti K."/>
            <person name="Lipzen A."/>
            <person name="Mondo S."/>
            <person name="Riley R."/>
            <person name="Salamov A."/>
            <person name="Simmons B.A."/>
            <person name="Magnuson J.K."/>
            <person name="Henrissat B."/>
            <person name="Mortensen U.H."/>
            <person name="Larsen T.O."/>
            <person name="Devries R.P."/>
            <person name="Grigoriev I.V."/>
            <person name="Machida M."/>
            <person name="Baker S.E."/>
            <person name="Andersen M.R."/>
        </authorList>
    </citation>
    <scope>NUCLEOTIDE SEQUENCE [LARGE SCALE GENOMIC DNA]</scope>
    <source>
        <strain evidence="2 3">CBS 117625</strain>
    </source>
</reference>
<accession>A0A5N6SEQ5</accession>
<keyword evidence="3" id="KW-1185">Reference proteome</keyword>
<evidence type="ECO:0000313" key="3">
    <source>
        <dbReference type="Proteomes" id="UP000325672"/>
    </source>
</evidence>
<gene>
    <name evidence="2" type="ORF">BDV38DRAFT_287734</name>
</gene>
<dbReference type="RefSeq" id="XP_031908480.1">
    <property type="nucleotide sequence ID" value="XM_032060928.1"/>
</dbReference>
<dbReference type="AlphaFoldDB" id="A0A5N6SEQ5"/>
<organism evidence="2 3">
    <name type="scientific">Aspergillus pseudotamarii</name>
    <dbReference type="NCBI Taxonomy" id="132259"/>
    <lineage>
        <taxon>Eukaryota</taxon>
        <taxon>Fungi</taxon>
        <taxon>Dikarya</taxon>
        <taxon>Ascomycota</taxon>
        <taxon>Pezizomycotina</taxon>
        <taxon>Eurotiomycetes</taxon>
        <taxon>Eurotiomycetidae</taxon>
        <taxon>Eurotiales</taxon>
        <taxon>Aspergillaceae</taxon>
        <taxon>Aspergillus</taxon>
        <taxon>Aspergillus subgen. Circumdati</taxon>
    </lineage>
</organism>
<proteinExistence type="predicted"/>
<name>A0A5N6SEQ5_ASPPS</name>